<dbReference type="PANTHER" id="PTHR43353">
    <property type="entry name" value="SUCCINATE-SEMIALDEHYDE DEHYDROGENASE, MITOCHONDRIAL"/>
    <property type="match status" value="1"/>
</dbReference>
<dbReference type="PANTHER" id="PTHR43353:SF5">
    <property type="entry name" value="SUCCINATE-SEMIALDEHYDE DEHYDROGENASE, MITOCHONDRIAL"/>
    <property type="match status" value="1"/>
</dbReference>
<dbReference type="InterPro" id="IPR016162">
    <property type="entry name" value="Ald_DH_N"/>
</dbReference>
<dbReference type="FunFam" id="3.40.605.10:FF:000007">
    <property type="entry name" value="NAD/NADP-dependent betaine aldehyde dehydrogenase"/>
    <property type="match status" value="1"/>
</dbReference>
<comment type="caution">
    <text evidence="4">The sequence shown here is derived from an EMBL/GenBank/DDBJ whole genome shotgun (WGS) entry which is preliminary data.</text>
</comment>
<evidence type="ECO:0000256" key="1">
    <source>
        <dbReference type="ARBA" id="ARBA00009986"/>
    </source>
</evidence>
<evidence type="ECO:0000313" key="5">
    <source>
        <dbReference type="Proteomes" id="UP000293162"/>
    </source>
</evidence>
<dbReference type="Gene3D" id="3.40.605.10">
    <property type="entry name" value="Aldehyde Dehydrogenase, Chain A, domain 1"/>
    <property type="match status" value="1"/>
</dbReference>
<accession>A0A4V1ZD29</accession>
<dbReference type="InterPro" id="IPR016161">
    <property type="entry name" value="Ald_DH/histidinol_DH"/>
</dbReference>
<dbReference type="InterPro" id="IPR016163">
    <property type="entry name" value="Ald_DH_C"/>
</dbReference>
<dbReference type="OrthoDB" id="9762913at2"/>
<feature type="domain" description="Aldehyde dehydrogenase" evidence="3">
    <location>
        <begin position="27"/>
        <end position="486"/>
    </location>
</feature>
<keyword evidence="5" id="KW-1185">Reference proteome</keyword>
<comment type="similarity">
    <text evidence="1">Belongs to the aldehyde dehydrogenase family.</text>
</comment>
<name>A0A4V1ZD29_9BACT</name>
<dbReference type="Proteomes" id="UP000293162">
    <property type="component" value="Unassembled WGS sequence"/>
</dbReference>
<protein>
    <submittedName>
        <fullName evidence="4">Aldehyde dehydrogenase family protein</fullName>
    </submittedName>
</protein>
<dbReference type="EMBL" id="SEWF01000022">
    <property type="protein sequence ID" value="RYU94720.1"/>
    <property type="molecule type" value="Genomic_DNA"/>
</dbReference>
<sequence>MNTDLIAEVKGRTWGLFIDGESTPAADESTITIYSPANGEAVATIARATVADVNKAVETAQTGFKEWSKLTAYQRESIIKKATAYVRTQADRIGMLMALEQGKPFNQSKSEIIGSCDTLDYFASEGVRVEGYVNQTEKAGVFSMVKYYPVGVCALITPWNYPVSLLSWKLGPALAVGCSVVVKPTTVTPLSPMAFCMALVEGGIPAKVISVLTGQGAVVGDNLAKHPLVKKVAMTGSTETGKKLMQTVVPYLKKISLELGGQCPAIVCEDADIQNAATVIAYKGFRNMGQSCSSVNRVYVHVSKHQEFVAELKKQAEKLTIGDGVSDGSVDLGPMATADGVLTSKLHVEDAISKGASLVTGGRAPEGEVYQKGFYFLPTILDNCHAAMKVMQEETFGCIVPVETFETVDEAIEKANKTNYGLVAYAFTKDFKTSMLLGEQLEAGTVCINNGAVNTNYAPYAGWKDSGFGVELSRNAVFEYLETKHIKIEGV</sequence>
<dbReference type="RefSeq" id="WP_130022124.1">
    <property type="nucleotide sequence ID" value="NZ_SEWF01000022.1"/>
</dbReference>
<reference evidence="4 5" key="1">
    <citation type="submission" date="2019-02" db="EMBL/GenBank/DDBJ databases">
        <title>Bacterial novel species Emticicia sp. 17J42-9 isolated from soil.</title>
        <authorList>
            <person name="Jung H.-Y."/>
        </authorList>
    </citation>
    <scope>NUCLEOTIDE SEQUENCE [LARGE SCALE GENOMIC DNA]</scope>
    <source>
        <strain evidence="4 5">17J42-9</strain>
    </source>
</reference>
<dbReference type="InterPro" id="IPR050740">
    <property type="entry name" value="Aldehyde_DH_Superfamily"/>
</dbReference>
<evidence type="ECO:0000259" key="3">
    <source>
        <dbReference type="Pfam" id="PF00171"/>
    </source>
</evidence>
<gene>
    <name evidence="4" type="ORF">EWM59_15415</name>
</gene>
<evidence type="ECO:0000313" key="4">
    <source>
        <dbReference type="EMBL" id="RYU94720.1"/>
    </source>
</evidence>
<dbReference type="InterPro" id="IPR015590">
    <property type="entry name" value="Aldehyde_DH_dom"/>
</dbReference>
<dbReference type="SUPFAM" id="SSF53720">
    <property type="entry name" value="ALDH-like"/>
    <property type="match status" value="1"/>
</dbReference>
<dbReference type="Gene3D" id="3.40.309.10">
    <property type="entry name" value="Aldehyde Dehydrogenase, Chain A, domain 2"/>
    <property type="match status" value="1"/>
</dbReference>
<keyword evidence="2" id="KW-0560">Oxidoreductase</keyword>
<dbReference type="AlphaFoldDB" id="A0A4V1ZD29"/>
<dbReference type="FunFam" id="3.40.309.10:FF:000009">
    <property type="entry name" value="Aldehyde dehydrogenase A"/>
    <property type="match status" value="1"/>
</dbReference>
<dbReference type="GO" id="GO:0009450">
    <property type="term" value="P:gamma-aminobutyric acid catabolic process"/>
    <property type="evidence" value="ECO:0007669"/>
    <property type="project" value="TreeGrafter"/>
</dbReference>
<dbReference type="GO" id="GO:0004777">
    <property type="term" value="F:succinate-semialdehyde dehydrogenase (NAD+) activity"/>
    <property type="evidence" value="ECO:0007669"/>
    <property type="project" value="TreeGrafter"/>
</dbReference>
<organism evidence="4 5">
    <name type="scientific">Emticicia agri</name>
    <dbReference type="NCBI Taxonomy" id="2492393"/>
    <lineage>
        <taxon>Bacteria</taxon>
        <taxon>Pseudomonadati</taxon>
        <taxon>Bacteroidota</taxon>
        <taxon>Cytophagia</taxon>
        <taxon>Cytophagales</taxon>
        <taxon>Leadbetterellaceae</taxon>
        <taxon>Emticicia</taxon>
    </lineage>
</organism>
<proteinExistence type="inferred from homology"/>
<dbReference type="Pfam" id="PF00171">
    <property type="entry name" value="Aldedh"/>
    <property type="match status" value="1"/>
</dbReference>
<evidence type="ECO:0000256" key="2">
    <source>
        <dbReference type="ARBA" id="ARBA00023002"/>
    </source>
</evidence>